<evidence type="ECO:0000313" key="6">
    <source>
        <dbReference type="Proteomes" id="UP000034112"/>
    </source>
</evidence>
<evidence type="ECO:0000256" key="3">
    <source>
        <dbReference type="RuleBase" id="RU361235"/>
    </source>
</evidence>
<evidence type="ECO:0000256" key="1">
    <source>
        <dbReference type="ARBA" id="ARBA00005964"/>
    </source>
</evidence>
<feature type="domain" description="Carboxylesterase type B" evidence="4">
    <location>
        <begin position="41"/>
        <end position="553"/>
    </location>
</feature>
<feature type="signal peptide" evidence="3">
    <location>
        <begin position="1"/>
        <end position="16"/>
    </location>
</feature>
<dbReference type="EMBL" id="JOKZ01000185">
    <property type="protein sequence ID" value="KKP01646.1"/>
    <property type="molecule type" value="Genomic_DNA"/>
</dbReference>
<dbReference type="InterPro" id="IPR029058">
    <property type="entry name" value="AB_hydrolase_fold"/>
</dbReference>
<dbReference type="OMA" id="AIWVAMN"/>
<name>A0A0F9X8X7_TRIHA</name>
<protein>
    <recommendedName>
        <fullName evidence="3">Carboxylic ester hydrolase</fullName>
        <ecNumber evidence="3">3.1.1.-</ecNumber>
    </recommendedName>
</protein>
<evidence type="ECO:0000259" key="4">
    <source>
        <dbReference type="Pfam" id="PF00135"/>
    </source>
</evidence>
<sequence length="559" mass="60173">MKSTLPFLSWLALAKGAIVHQQQLPTVDLGYQVHRAISFDETIKAYNFTNIPFAEPPLGSLRFNAPVPPKGRKSGIQDGSIGKVCPQAFPNWLAMSSVFTTAFAENQTSSFNVTQTQELLSQLPPQAPDGRTTEDCLVLDVLVPQKVFNAKRSKASKGAPVLVWIYGGGYILGDKTMMGVPNGLMAATQTKGSDGAIWVAMNYRLGAFGFLSGPTFLEQGGVANAGLLDQRLALEWVQKNIHLFGGDPDNVTVMGVSAGGGSIMHQITAYGGQQPAPFRRAIPQSAGLVPVPGNKKAEQAFDGFLELLNVTTLAEARALSLEKLIAANAKQVGAAPYGSFVHGPTVDGSFVPGMPSKLFLQGSFAKDIEIISTFNANEGVLFTDPAAYNEETLFRKQIQDIFTTLSSDDADFIFETLYPTKYDGSMPYTNSLGRAQLVIAEGSFFCNQNAMVKAAQKQGVAAFAFQNSIWPAIHGSDQRYIFPSGPTTPAKAQVSTVMWDIIAGFVNNGSPIKPPVHGASIPAYGKSDSTLNLLDNAYSVIRDPTTNARCDWWQKALYY</sequence>
<dbReference type="Pfam" id="PF00135">
    <property type="entry name" value="COesterase"/>
    <property type="match status" value="1"/>
</dbReference>
<dbReference type="InterPro" id="IPR050309">
    <property type="entry name" value="Type-B_Carboxylest/Lipase"/>
</dbReference>
<reference evidence="6" key="1">
    <citation type="journal article" date="2015" name="Genome Announc.">
        <title>Draft whole-genome sequence of the biocontrol agent Trichoderma harzianum T6776.</title>
        <authorList>
            <person name="Baroncelli R."/>
            <person name="Piaggeschi G."/>
            <person name="Fiorini L."/>
            <person name="Bertolini E."/>
            <person name="Zapparata A."/>
            <person name="Pe M.E."/>
            <person name="Sarrocco S."/>
            <person name="Vannacci G."/>
        </authorList>
    </citation>
    <scope>NUCLEOTIDE SEQUENCE [LARGE SCALE GENOMIC DNA]</scope>
    <source>
        <strain evidence="6">T6776</strain>
    </source>
</reference>
<dbReference type="InterPro" id="IPR002018">
    <property type="entry name" value="CarbesteraseB"/>
</dbReference>
<evidence type="ECO:0000256" key="2">
    <source>
        <dbReference type="ARBA" id="ARBA00022801"/>
    </source>
</evidence>
<dbReference type="InterPro" id="IPR019826">
    <property type="entry name" value="Carboxylesterase_B_AS"/>
</dbReference>
<comment type="caution">
    <text evidence="5">The sequence shown here is derived from an EMBL/GenBank/DDBJ whole genome shotgun (WGS) entry which is preliminary data.</text>
</comment>
<dbReference type="PROSITE" id="PS00122">
    <property type="entry name" value="CARBOXYLESTERASE_B_1"/>
    <property type="match status" value="1"/>
</dbReference>
<dbReference type="AlphaFoldDB" id="A0A0F9X8X7"/>
<feature type="chain" id="PRO_5005117639" description="Carboxylic ester hydrolase" evidence="3">
    <location>
        <begin position="17"/>
        <end position="559"/>
    </location>
</feature>
<accession>A0A0F9X8X7</accession>
<proteinExistence type="inferred from homology"/>
<gene>
    <name evidence="5" type="ORF">THAR02_06235</name>
</gene>
<dbReference type="Proteomes" id="UP000034112">
    <property type="component" value="Unassembled WGS sequence"/>
</dbReference>
<dbReference type="OrthoDB" id="408631at2759"/>
<dbReference type="Gene3D" id="3.40.50.1820">
    <property type="entry name" value="alpha/beta hydrolase"/>
    <property type="match status" value="1"/>
</dbReference>
<dbReference type="GO" id="GO:0016787">
    <property type="term" value="F:hydrolase activity"/>
    <property type="evidence" value="ECO:0007669"/>
    <property type="project" value="UniProtKB-KW"/>
</dbReference>
<evidence type="ECO:0000313" key="5">
    <source>
        <dbReference type="EMBL" id="KKP01646.1"/>
    </source>
</evidence>
<dbReference type="EC" id="3.1.1.-" evidence="3"/>
<comment type="similarity">
    <text evidence="1 3">Belongs to the type-B carboxylesterase/lipase family.</text>
</comment>
<dbReference type="SUPFAM" id="SSF53474">
    <property type="entry name" value="alpha/beta-Hydrolases"/>
    <property type="match status" value="1"/>
</dbReference>
<keyword evidence="2 3" id="KW-0378">Hydrolase</keyword>
<organism evidence="5 6">
    <name type="scientific">Trichoderma harzianum</name>
    <name type="common">Hypocrea lixii</name>
    <dbReference type="NCBI Taxonomy" id="5544"/>
    <lineage>
        <taxon>Eukaryota</taxon>
        <taxon>Fungi</taxon>
        <taxon>Dikarya</taxon>
        <taxon>Ascomycota</taxon>
        <taxon>Pezizomycotina</taxon>
        <taxon>Sordariomycetes</taxon>
        <taxon>Hypocreomycetidae</taxon>
        <taxon>Hypocreales</taxon>
        <taxon>Hypocreaceae</taxon>
        <taxon>Trichoderma</taxon>
    </lineage>
</organism>
<dbReference type="PANTHER" id="PTHR11559">
    <property type="entry name" value="CARBOXYLESTERASE"/>
    <property type="match status" value="1"/>
</dbReference>
<keyword evidence="3" id="KW-0732">Signal</keyword>
<dbReference type="ESTHER" id="triha-a0a0f9x8x7">
    <property type="family name" value="Fungal_carboxylesterase_lipase"/>
</dbReference>